<evidence type="ECO:0000313" key="3">
    <source>
        <dbReference type="Proteomes" id="UP000663852"/>
    </source>
</evidence>
<reference evidence="2" key="1">
    <citation type="submission" date="2021-02" db="EMBL/GenBank/DDBJ databases">
        <authorList>
            <person name="Nowell W R."/>
        </authorList>
    </citation>
    <scope>NUCLEOTIDE SEQUENCE</scope>
</reference>
<dbReference type="SUPFAM" id="SSF81321">
    <property type="entry name" value="Family A G protein-coupled receptor-like"/>
    <property type="match status" value="1"/>
</dbReference>
<feature type="transmembrane region" description="Helical" evidence="1">
    <location>
        <begin position="134"/>
        <end position="156"/>
    </location>
</feature>
<feature type="transmembrane region" description="Helical" evidence="1">
    <location>
        <begin position="262"/>
        <end position="282"/>
    </location>
</feature>
<accession>A0A815R825</accession>
<comment type="caution">
    <text evidence="2">The sequence shown here is derived from an EMBL/GenBank/DDBJ whole genome shotgun (WGS) entry which is preliminary data.</text>
</comment>
<dbReference type="Proteomes" id="UP000663852">
    <property type="component" value="Unassembled WGS sequence"/>
</dbReference>
<dbReference type="Gene3D" id="1.20.1070.10">
    <property type="entry name" value="Rhodopsin 7-helix transmembrane proteins"/>
    <property type="match status" value="1"/>
</dbReference>
<dbReference type="EMBL" id="CAJNOJ010000514">
    <property type="protein sequence ID" value="CAF1473204.1"/>
    <property type="molecule type" value="Genomic_DNA"/>
</dbReference>
<evidence type="ECO:0000256" key="1">
    <source>
        <dbReference type="SAM" id="Phobius"/>
    </source>
</evidence>
<proteinExistence type="predicted"/>
<name>A0A815R825_ADIRI</name>
<feature type="transmembrane region" description="Helical" evidence="1">
    <location>
        <begin position="176"/>
        <end position="197"/>
    </location>
</feature>
<feature type="transmembrane region" description="Helical" evidence="1">
    <location>
        <begin position="52"/>
        <end position="72"/>
    </location>
</feature>
<dbReference type="AlphaFoldDB" id="A0A815R825"/>
<evidence type="ECO:0008006" key="4">
    <source>
        <dbReference type="Google" id="ProtNLM"/>
    </source>
</evidence>
<keyword evidence="1" id="KW-1133">Transmembrane helix</keyword>
<feature type="transmembrane region" description="Helical" evidence="1">
    <location>
        <begin position="92"/>
        <end position="114"/>
    </location>
</feature>
<organism evidence="2 3">
    <name type="scientific">Adineta ricciae</name>
    <name type="common">Rotifer</name>
    <dbReference type="NCBI Taxonomy" id="249248"/>
    <lineage>
        <taxon>Eukaryota</taxon>
        <taxon>Metazoa</taxon>
        <taxon>Spiralia</taxon>
        <taxon>Gnathifera</taxon>
        <taxon>Rotifera</taxon>
        <taxon>Eurotatoria</taxon>
        <taxon>Bdelloidea</taxon>
        <taxon>Adinetida</taxon>
        <taxon>Adinetidae</taxon>
        <taxon>Adineta</taxon>
    </lineage>
</organism>
<keyword evidence="1" id="KW-0812">Transmembrane</keyword>
<feature type="transmembrane region" description="Helical" evidence="1">
    <location>
        <begin position="12"/>
        <end position="40"/>
    </location>
</feature>
<protein>
    <recommendedName>
        <fullName evidence="4">G-protein coupled receptors family 1 profile domain-containing protein</fullName>
    </recommendedName>
</protein>
<keyword evidence="1" id="KW-0472">Membrane</keyword>
<sequence>MLEGENKTIGLILTSITFILTAFATIISLIIIVILIYQWYRKRVKQDDKITIYLCLHIYLCMLILTTIGLSMNIRTFLGDLNGQLFDSLGCIFSGYVVLIHLGKMYIAFINQAFYRFVRIVYPQYGYFLSLKFFLLLTMIEYLCISGIVCVVIPWNGVIYFIYDHFCYVSFTNLRAIIWIVLSVYALPCLCTFMIYMRITTFLRHQRNTLTLVMRQRQKRDFLIVRRILMIIIFLLTLGLPGTFFIIRYYVTGDYHPLSLRVGWMSVAISMAVLNVVLIFFIPQLQNIVRKVFQEHRIGVSTVVIQPEEIQI</sequence>
<evidence type="ECO:0000313" key="2">
    <source>
        <dbReference type="EMBL" id="CAF1473204.1"/>
    </source>
</evidence>
<gene>
    <name evidence="2" type="ORF">EDS130_LOCUS40929</name>
</gene>
<feature type="transmembrane region" description="Helical" evidence="1">
    <location>
        <begin position="224"/>
        <end position="250"/>
    </location>
</feature>